<proteinExistence type="inferred from homology"/>
<dbReference type="GO" id="GO:0042956">
    <property type="term" value="P:maltodextrin transmembrane transport"/>
    <property type="evidence" value="ECO:0007669"/>
    <property type="project" value="TreeGrafter"/>
</dbReference>
<evidence type="ECO:0000313" key="4">
    <source>
        <dbReference type="EMBL" id="QJA90265.1"/>
    </source>
</evidence>
<accession>A0A6M3LAQ6</accession>
<keyword evidence="3" id="KW-0732">Signal</keyword>
<name>A0A6M3LAQ6_9ZZZZ</name>
<dbReference type="GO" id="GO:1901982">
    <property type="term" value="F:maltose binding"/>
    <property type="evidence" value="ECO:0007669"/>
    <property type="project" value="TreeGrafter"/>
</dbReference>
<dbReference type="InterPro" id="IPR006059">
    <property type="entry name" value="SBP"/>
</dbReference>
<dbReference type="PANTHER" id="PTHR30061">
    <property type="entry name" value="MALTOSE-BINDING PERIPLASMIC PROTEIN"/>
    <property type="match status" value="1"/>
</dbReference>
<keyword evidence="2" id="KW-0813">Transport</keyword>
<evidence type="ECO:0008006" key="5">
    <source>
        <dbReference type="Google" id="ProtNLM"/>
    </source>
</evidence>
<dbReference type="GO" id="GO:0055052">
    <property type="term" value="C:ATP-binding cassette (ABC) transporter complex, substrate-binding subunit-containing"/>
    <property type="evidence" value="ECO:0007669"/>
    <property type="project" value="TreeGrafter"/>
</dbReference>
<dbReference type="SUPFAM" id="SSF53850">
    <property type="entry name" value="Periplasmic binding protein-like II"/>
    <property type="match status" value="1"/>
</dbReference>
<protein>
    <recommendedName>
        <fullName evidence="5">ABC transporter substrate-binding protein</fullName>
    </recommendedName>
</protein>
<evidence type="ECO:0000256" key="1">
    <source>
        <dbReference type="ARBA" id="ARBA00008520"/>
    </source>
</evidence>
<evidence type="ECO:0000256" key="2">
    <source>
        <dbReference type="ARBA" id="ARBA00022448"/>
    </source>
</evidence>
<organism evidence="4">
    <name type="scientific">viral metagenome</name>
    <dbReference type="NCBI Taxonomy" id="1070528"/>
    <lineage>
        <taxon>unclassified sequences</taxon>
        <taxon>metagenomes</taxon>
        <taxon>organismal metagenomes</taxon>
    </lineage>
</organism>
<reference evidence="4" key="1">
    <citation type="submission" date="2020-03" db="EMBL/GenBank/DDBJ databases">
        <title>The deep terrestrial virosphere.</title>
        <authorList>
            <person name="Holmfeldt K."/>
            <person name="Nilsson E."/>
            <person name="Simone D."/>
            <person name="Lopez-Fernandez M."/>
            <person name="Wu X."/>
            <person name="de Brujin I."/>
            <person name="Lundin D."/>
            <person name="Andersson A."/>
            <person name="Bertilsson S."/>
            <person name="Dopson M."/>
        </authorList>
    </citation>
    <scope>NUCLEOTIDE SEQUENCE</scope>
    <source>
        <strain evidence="4">MM415B02411</strain>
    </source>
</reference>
<sequence length="425" mass="47881">MKRLLVILVIGMIATSVMAAPKPEGLVSIKVLSAESEANIAFVMDQFRAEYPNVKVEWIQEDLSDGSTKTAQAMIDSGDPFDVYFGYMGRVSQYIDAKFALNLEDYHSDLNDYFPEILDGVKRDGKVYGLAGPVGAQGFVINSEMWDALNVPADIKKADLTIDNFLGLGRAVRDKWAGKKWVTGMFAKNQSGDYLIFNWFAAFGAEKFKGGDYSKTTLNSPAGVATMKFLKQLYTEGLIQEESFILSDDDYAQYWAQSSYLGTAWFPSWSDYYFKTFLEQGVIDHTFDTEYVRFPKGSGVTKVPTCTSYTGIVGRETGDKAKNTVIARMMFYMNNGPSQTVRVIKDKNYATRKSVTTKLTDVYWQQVDKIIQDNGLYDLGLSDSKFAEVRMEMFPRLQNLFRGKESPEEAMAIYEKRVNAILADR</sequence>
<comment type="similarity">
    <text evidence="1">Belongs to the bacterial solute-binding protein 1 family.</text>
</comment>
<dbReference type="GO" id="GO:0015768">
    <property type="term" value="P:maltose transport"/>
    <property type="evidence" value="ECO:0007669"/>
    <property type="project" value="TreeGrafter"/>
</dbReference>
<gene>
    <name evidence="4" type="ORF">MM415B02411_0010</name>
</gene>
<dbReference type="Pfam" id="PF13416">
    <property type="entry name" value="SBP_bac_8"/>
    <property type="match status" value="1"/>
</dbReference>
<dbReference type="PANTHER" id="PTHR30061:SF50">
    <property type="entry name" value="MALTOSE_MALTODEXTRIN-BINDING PERIPLASMIC PROTEIN"/>
    <property type="match status" value="1"/>
</dbReference>
<dbReference type="AlphaFoldDB" id="A0A6M3LAQ6"/>
<dbReference type="Gene3D" id="3.40.190.10">
    <property type="entry name" value="Periplasmic binding protein-like II"/>
    <property type="match status" value="1"/>
</dbReference>
<evidence type="ECO:0000256" key="3">
    <source>
        <dbReference type="ARBA" id="ARBA00022729"/>
    </source>
</evidence>
<dbReference type="EMBL" id="MT142901">
    <property type="protein sequence ID" value="QJA90265.1"/>
    <property type="molecule type" value="Genomic_DNA"/>
</dbReference>